<dbReference type="SUPFAM" id="SSF81301">
    <property type="entry name" value="Nucleotidyltransferase"/>
    <property type="match status" value="1"/>
</dbReference>
<reference evidence="1 2" key="1">
    <citation type="journal article" date="2010" name="Int. J. Syst. Evol. Microbiol.">
        <title>Bacillus horneckiae sp. nov., isolated from a spacecraft-assembly clean room.</title>
        <authorList>
            <person name="Vaishampayan P."/>
            <person name="Probst A."/>
            <person name="Krishnamurthi S."/>
            <person name="Ghosh S."/>
            <person name="Osman S."/>
            <person name="McDowall A."/>
            <person name="Ruckmani A."/>
            <person name="Mayilraj S."/>
            <person name="Venkateswaran K."/>
        </authorList>
    </citation>
    <scope>NUCLEOTIDE SEQUENCE [LARGE SCALE GENOMIC DNA]</scope>
    <source>
        <strain evidence="2">1PO1SC</strain>
    </source>
</reference>
<keyword evidence="2" id="KW-1185">Reference proteome</keyword>
<dbReference type="AlphaFoldDB" id="A0A2N0Z8L6"/>
<dbReference type="Pfam" id="PF04229">
    <property type="entry name" value="GrpB"/>
    <property type="match status" value="1"/>
</dbReference>
<dbReference type="PANTHER" id="PTHR34822:SF1">
    <property type="entry name" value="GRPB FAMILY PROTEIN"/>
    <property type="match status" value="1"/>
</dbReference>
<dbReference type="InterPro" id="IPR007344">
    <property type="entry name" value="GrpB/CoaE"/>
</dbReference>
<proteinExistence type="predicted"/>
<dbReference type="Gene3D" id="3.30.460.10">
    <property type="entry name" value="Beta Polymerase, domain 2"/>
    <property type="match status" value="1"/>
</dbReference>
<evidence type="ECO:0000313" key="1">
    <source>
        <dbReference type="EMBL" id="PKG25830.1"/>
    </source>
</evidence>
<evidence type="ECO:0000313" key="2">
    <source>
        <dbReference type="Proteomes" id="UP000233343"/>
    </source>
</evidence>
<organism evidence="1 2">
    <name type="scientific">Cytobacillus horneckiae</name>
    <dbReference type="NCBI Taxonomy" id="549687"/>
    <lineage>
        <taxon>Bacteria</taxon>
        <taxon>Bacillati</taxon>
        <taxon>Bacillota</taxon>
        <taxon>Bacilli</taxon>
        <taxon>Bacillales</taxon>
        <taxon>Bacillaceae</taxon>
        <taxon>Cytobacillus</taxon>
    </lineage>
</organism>
<dbReference type="EMBL" id="PISD01000093">
    <property type="protein sequence ID" value="PKG25830.1"/>
    <property type="molecule type" value="Genomic_DNA"/>
</dbReference>
<comment type="caution">
    <text evidence="1">The sequence shown here is derived from an EMBL/GenBank/DDBJ whole genome shotgun (WGS) entry which is preliminary data.</text>
</comment>
<accession>A0A2N0Z8L6</accession>
<dbReference type="InterPro" id="IPR043519">
    <property type="entry name" value="NT_sf"/>
</dbReference>
<protein>
    <submittedName>
        <fullName evidence="1">GrpB family protein</fullName>
    </submittedName>
</protein>
<name>A0A2N0Z8L6_9BACI</name>
<dbReference type="Proteomes" id="UP000233343">
    <property type="component" value="Unassembled WGS sequence"/>
</dbReference>
<gene>
    <name evidence="1" type="ORF">CWS20_27240</name>
</gene>
<sequence>MTKPMVKLSEYDSKWEIQFQYEKKRITDVLAAKVVGIEHIGSTSIGGLVSKPIIDIIIGVEDLNDAPTLVSPLRKIEYEYVPKPELVSRRFFRKGFWGQGTCHLHVCEYQSNE</sequence>
<dbReference type="PANTHER" id="PTHR34822">
    <property type="entry name" value="GRPB DOMAIN PROTEIN (AFU_ORTHOLOGUE AFUA_1G01530)"/>
    <property type="match status" value="1"/>
</dbReference>